<keyword evidence="2 7" id="KW-0963">Cytoplasm</keyword>
<dbReference type="GO" id="GO:0005874">
    <property type="term" value="C:microtubule"/>
    <property type="evidence" value="ECO:0007669"/>
    <property type="project" value="UniProtKB-KW"/>
</dbReference>
<sequence>MWCSEEIVAHSSNVSSLVLGKASGRLLATGGEDCRVNIWAVSKPNCIMSLTGHTSPVECIQFNSSEERVVAGSQSGSLRLWDLEAAKILRTLMGHKASVCSLDFHPMGEYLASGSVDSNIKGHTQAVRCLAFSPDGKWLASASDDSTVKLWDLIAGKMITEFKSHTSAVNVVQFHPNEYLLASGSADRTVKLWDLEKFNMIGSSEGETGVVRSILFNPDGSCLYSGSENTLRVYGWEPDRCFDVVHVGWGKVSDLAISNNQMIAVSSSQNNVSWYVVDLNRVKKSGSVLQGLIQDKLIPAPTSALGTTLRRNYERPTTSCTGQDAKNRERRSPSSEDEKEDKESSAEITNPEDYKEIFQPRSAICEFYLHKIRLDHFYTCCFTCATVCIISFAFVSGSFHPFPLTSPSRPVVTTTKPKPSTGIILSTRNEPIGLNAGDFLSHALNAKASVMGDEEALAQIRKGHDTMCVMLTSRYKNLDTVRSVWASGDVKTSLDSAVSMNDLSIVVDVLNIINLKPSLWKLDLCTSILTQIEELLQSKYESYVQTGCISLKLILKRFWPLISDTLTAPPSVGVDITREERHRKCKACYKQLKNLSNVVKNRAEQVGRHGSTFKELQLLMAPLY</sequence>
<dbReference type="InterPro" id="IPR020472">
    <property type="entry name" value="WD40_PAC1"/>
</dbReference>
<dbReference type="FunFam" id="2.130.10.10:FF:000462">
    <property type="entry name" value="Katanin p80 WD40 repeat-containing subunit B1"/>
    <property type="match status" value="1"/>
</dbReference>
<feature type="repeat" description="WD" evidence="8">
    <location>
        <begin position="92"/>
        <end position="121"/>
    </location>
</feature>
<keyword evidence="6 7" id="KW-0206">Cytoskeleton</keyword>
<feature type="region of interest" description="Disordered" evidence="9">
    <location>
        <begin position="313"/>
        <end position="352"/>
    </location>
</feature>
<feature type="compositionally biased region" description="Polar residues" evidence="9">
    <location>
        <begin position="313"/>
        <end position="324"/>
    </location>
</feature>
<dbReference type="GO" id="GO:0051013">
    <property type="term" value="P:microtubule severing"/>
    <property type="evidence" value="ECO:0007669"/>
    <property type="project" value="UniProtKB-UniRule"/>
</dbReference>
<reference evidence="11" key="2">
    <citation type="submission" date="2025-09" db="UniProtKB">
        <authorList>
            <consortium name="Ensembl"/>
        </authorList>
    </citation>
    <scope>IDENTIFICATION</scope>
</reference>
<dbReference type="GO" id="GO:0000922">
    <property type="term" value="C:spindle pole"/>
    <property type="evidence" value="ECO:0007669"/>
    <property type="project" value="UniProtKB-SubCell"/>
</dbReference>
<dbReference type="GO" id="GO:0008352">
    <property type="term" value="C:katanin complex"/>
    <property type="evidence" value="ECO:0007669"/>
    <property type="project" value="InterPro"/>
</dbReference>
<feature type="repeat" description="WD" evidence="8">
    <location>
        <begin position="7"/>
        <end position="49"/>
    </location>
</feature>
<keyword evidence="4 7" id="KW-0493">Microtubule</keyword>
<keyword evidence="3 8" id="KW-0853">WD repeat</keyword>
<feature type="repeat" description="WD" evidence="8">
    <location>
        <begin position="50"/>
        <end position="91"/>
    </location>
</feature>
<dbReference type="PROSITE" id="PS50294">
    <property type="entry name" value="WD_REPEATS_REGION"/>
    <property type="match status" value="4"/>
</dbReference>
<comment type="similarity">
    <text evidence="7">Belongs to the WD repeat KATNB1 family.</text>
</comment>
<feature type="repeat" description="WD" evidence="8">
    <location>
        <begin position="162"/>
        <end position="203"/>
    </location>
</feature>
<dbReference type="GO" id="GO:0051301">
    <property type="term" value="P:cell division"/>
    <property type="evidence" value="ECO:0007669"/>
    <property type="project" value="UniProtKB-KW"/>
</dbReference>
<dbReference type="CDD" id="cd00200">
    <property type="entry name" value="WD40"/>
    <property type="match status" value="1"/>
</dbReference>
<keyword evidence="5" id="KW-0677">Repeat</keyword>
<keyword evidence="7" id="KW-0498">Mitosis</keyword>
<dbReference type="FunFam" id="2.130.10.10:FF:001778">
    <property type="entry name" value="Katanin p80 WD40 repeat-containing subunit B1"/>
    <property type="match status" value="1"/>
</dbReference>
<dbReference type="GO" id="GO:0007019">
    <property type="term" value="P:microtubule depolymerization"/>
    <property type="evidence" value="ECO:0007669"/>
    <property type="project" value="TreeGrafter"/>
</dbReference>
<dbReference type="Gene3D" id="2.130.10.10">
    <property type="entry name" value="YVTN repeat-like/Quinoprotein amine dehydrogenase"/>
    <property type="match status" value="2"/>
</dbReference>
<accession>A0A672T4U9</accession>
<evidence type="ECO:0000256" key="1">
    <source>
        <dbReference type="ARBA" id="ARBA00004245"/>
    </source>
</evidence>
<dbReference type="InterPro" id="IPR001680">
    <property type="entry name" value="WD40_rpt"/>
</dbReference>
<comment type="subunit">
    <text evidence="7">Interacts with KATNA1. This interaction enhances the microtubule binding and severing activity of KATNA1 and also targets this activity to the centrosome.</text>
</comment>
<organism evidence="11 12">
    <name type="scientific">Sinocyclocheilus grahami</name>
    <name type="common">Dianchi golden-line fish</name>
    <name type="synonym">Barbus grahami</name>
    <dbReference type="NCBI Taxonomy" id="75366"/>
    <lineage>
        <taxon>Eukaryota</taxon>
        <taxon>Metazoa</taxon>
        <taxon>Chordata</taxon>
        <taxon>Craniata</taxon>
        <taxon>Vertebrata</taxon>
        <taxon>Euteleostomi</taxon>
        <taxon>Actinopterygii</taxon>
        <taxon>Neopterygii</taxon>
        <taxon>Teleostei</taxon>
        <taxon>Ostariophysi</taxon>
        <taxon>Cypriniformes</taxon>
        <taxon>Cyprinidae</taxon>
        <taxon>Cyprininae</taxon>
        <taxon>Sinocyclocheilus</taxon>
    </lineage>
</organism>
<evidence type="ECO:0000256" key="2">
    <source>
        <dbReference type="ARBA" id="ARBA00022490"/>
    </source>
</evidence>
<dbReference type="SUPFAM" id="SSF50978">
    <property type="entry name" value="WD40 repeat-like"/>
    <property type="match status" value="1"/>
</dbReference>
<keyword evidence="12" id="KW-1185">Reference proteome</keyword>
<evidence type="ECO:0000259" key="10">
    <source>
        <dbReference type="Pfam" id="PF13925"/>
    </source>
</evidence>
<proteinExistence type="inferred from homology"/>
<dbReference type="PROSITE" id="PS50082">
    <property type="entry name" value="WD_REPEATS_2"/>
    <property type="match status" value="5"/>
</dbReference>
<gene>
    <name evidence="11" type="primary">katnb1</name>
    <name evidence="7" type="synonym">KATNB1</name>
</gene>
<dbReference type="PROSITE" id="PS00678">
    <property type="entry name" value="WD_REPEATS_1"/>
    <property type="match status" value="2"/>
</dbReference>
<dbReference type="Pfam" id="PF00400">
    <property type="entry name" value="WD40"/>
    <property type="match status" value="5"/>
</dbReference>
<keyword evidence="7" id="KW-0131">Cell cycle</keyword>
<dbReference type="InterPro" id="IPR026962">
    <property type="entry name" value="KTNB1"/>
</dbReference>
<dbReference type="InterPro" id="IPR015943">
    <property type="entry name" value="WD40/YVTN_repeat-like_dom_sf"/>
</dbReference>
<dbReference type="GO" id="GO:0005813">
    <property type="term" value="C:centrosome"/>
    <property type="evidence" value="ECO:0007669"/>
    <property type="project" value="UniProtKB-SubCell"/>
</dbReference>
<reference evidence="11" key="1">
    <citation type="submission" date="2025-08" db="UniProtKB">
        <authorList>
            <consortium name="Ensembl"/>
        </authorList>
    </citation>
    <scope>IDENTIFICATION</scope>
</reference>
<comment type="subcellular location">
    <subcellularLocation>
        <location evidence="1 7">Cytoplasm</location>
        <location evidence="1 7">Cytoskeleton</location>
    </subcellularLocation>
    <subcellularLocation>
        <location evidence="7">Cytoplasm</location>
    </subcellularLocation>
    <subcellularLocation>
        <location evidence="7">Cytoplasm</location>
        <location evidence="7">Cytoskeleton</location>
        <location evidence="7">Microtubule organizing center</location>
        <location evidence="7">Centrosome</location>
    </subcellularLocation>
    <subcellularLocation>
        <location evidence="7">Cytoplasm</location>
        <location evidence="7">Cytoskeleton</location>
        <location evidence="7">Spindle pole</location>
    </subcellularLocation>
    <subcellularLocation>
        <location evidence="7">Cytoplasm</location>
        <location evidence="7">Cytoskeleton</location>
        <location evidence="7">Spindle</location>
    </subcellularLocation>
    <text evidence="7">Predominantly cytoplasmic. Localized to the interphase centrosome and mitotic spindle poles.</text>
</comment>
<evidence type="ECO:0000256" key="6">
    <source>
        <dbReference type="ARBA" id="ARBA00023212"/>
    </source>
</evidence>
<evidence type="ECO:0000313" key="12">
    <source>
        <dbReference type="Proteomes" id="UP000472262"/>
    </source>
</evidence>
<keyword evidence="7" id="KW-0132">Cell division</keyword>
<feature type="repeat" description="WD" evidence="8">
    <location>
        <begin position="120"/>
        <end position="161"/>
    </location>
</feature>
<dbReference type="InterPro" id="IPR019775">
    <property type="entry name" value="WD40_repeat_CS"/>
</dbReference>
<dbReference type="PANTHER" id="PTHR19845">
    <property type="entry name" value="KATANIN P80 SUBUNIT"/>
    <property type="match status" value="1"/>
</dbReference>
<dbReference type="InterPro" id="IPR028021">
    <property type="entry name" value="Katanin_C-terminal"/>
</dbReference>
<name>A0A672T4U9_SINGR</name>
<evidence type="ECO:0000256" key="5">
    <source>
        <dbReference type="ARBA" id="ARBA00022737"/>
    </source>
</evidence>
<dbReference type="GO" id="GO:0005737">
    <property type="term" value="C:cytoplasm"/>
    <property type="evidence" value="ECO:0007669"/>
    <property type="project" value="UniProtKB-SubCell"/>
</dbReference>
<dbReference type="GO" id="GO:0008017">
    <property type="term" value="F:microtubule binding"/>
    <property type="evidence" value="ECO:0007669"/>
    <property type="project" value="UniProtKB-UniRule"/>
</dbReference>
<dbReference type="PANTHER" id="PTHR19845:SF0">
    <property type="entry name" value="KATANIN P80 WD40 REPEAT-CONTAINING SUBUNIT B1"/>
    <property type="match status" value="1"/>
</dbReference>
<dbReference type="AlphaFoldDB" id="A0A672T4U9"/>
<evidence type="ECO:0000256" key="3">
    <source>
        <dbReference type="ARBA" id="ARBA00022574"/>
    </source>
</evidence>
<feature type="domain" description="Katanin p80 subunit C-terminal" evidence="10">
    <location>
        <begin position="462"/>
        <end position="620"/>
    </location>
</feature>
<dbReference type="HAMAP" id="MF_03022">
    <property type="entry name" value="Katanin_p80_B1"/>
    <property type="match status" value="1"/>
</dbReference>
<evidence type="ECO:0000313" key="11">
    <source>
        <dbReference type="Ensembl" id="ENSSGRP00000109738.1"/>
    </source>
</evidence>
<dbReference type="SMART" id="SM00320">
    <property type="entry name" value="WD40"/>
    <property type="match status" value="7"/>
</dbReference>
<evidence type="ECO:0000256" key="4">
    <source>
        <dbReference type="ARBA" id="ARBA00022701"/>
    </source>
</evidence>
<dbReference type="InterPro" id="IPR036322">
    <property type="entry name" value="WD40_repeat_dom_sf"/>
</dbReference>
<dbReference type="Ensembl" id="ENSSGRT00000116584.1">
    <property type="protein sequence ID" value="ENSSGRP00000109738.1"/>
    <property type="gene ID" value="ENSSGRG00000053833.1"/>
</dbReference>
<feature type="compositionally biased region" description="Basic and acidic residues" evidence="9">
    <location>
        <begin position="325"/>
        <end position="345"/>
    </location>
</feature>
<protein>
    <recommendedName>
        <fullName evidence="7">Katanin p80 WD40 repeat-containing subunit B1</fullName>
        <shortName evidence="7">Katanin p80 subunit B1</shortName>
    </recommendedName>
    <alternativeName>
        <fullName evidence="7">p80 katanin</fullName>
    </alternativeName>
</protein>
<comment type="function">
    <text evidence="7">Participates in a complex which severs microtubules in an ATP-dependent manner. May act to target the enzymatic subunit of this complex to sites of action such as the centrosome. Microtubule severing may promote rapid reorganization of cellular microtubule arrays and the release of microtubules from the centrosome following nucleation.</text>
</comment>
<dbReference type="PRINTS" id="PR00320">
    <property type="entry name" value="GPROTEINBRPT"/>
</dbReference>
<evidence type="ECO:0000256" key="8">
    <source>
        <dbReference type="PROSITE-ProRule" id="PRU00221"/>
    </source>
</evidence>
<dbReference type="Proteomes" id="UP000472262">
    <property type="component" value="Unassembled WGS sequence"/>
</dbReference>
<evidence type="ECO:0000256" key="9">
    <source>
        <dbReference type="SAM" id="MobiDB-lite"/>
    </source>
</evidence>
<evidence type="ECO:0000256" key="7">
    <source>
        <dbReference type="HAMAP-Rule" id="MF_03022"/>
    </source>
</evidence>
<dbReference type="Pfam" id="PF13925">
    <property type="entry name" value="Katanin_con80"/>
    <property type="match status" value="1"/>
</dbReference>